<evidence type="ECO:0000313" key="1">
    <source>
        <dbReference type="EMBL" id="KGH31245.1"/>
    </source>
</evidence>
<dbReference type="Proteomes" id="UP000029553">
    <property type="component" value="Unassembled WGS sequence"/>
</dbReference>
<evidence type="ECO:0000313" key="2">
    <source>
        <dbReference type="Proteomes" id="UP000029553"/>
    </source>
</evidence>
<dbReference type="RefSeq" id="WP_034366984.1">
    <property type="nucleotide sequence ID" value="NZ_AWOR01000026.1"/>
</dbReference>
<dbReference type="EMBL" id="AWOR01000026">
    <property type="protein sequence ID" value="KGH31245.1"/>
    <property type="molecule type" value="Genomic_DNA"/>
</dbReference>
<organism evidence="1 2">
    <name type="scientific">Comamonas testosteroni</name>
    <name type="common">Pseudomonas testosteroni</name>
    <dbReference type="NCBI Taxonomy" id="285"/>
    <lineage>
        <taxon>Bacteria</taxon>
        <taxon>Pseudomonadati</taxon>
        <taxon>Pseudomonadota</taxon>
        <taxon>Betaproteobacteria</taxon>
        <taxon>Burkholderiales</taxon>
        <taxon>Comamonadaceae</taxon>
        <taxon>Comamonas</taxon>
    </lineage>
</organism>
<protein>
    <submittedName>
        <fullName evidence="1">Uncharacterized protein</fullName>
    </submittedName>
</protein>
<comment type="caution">
    <text evidence="1">The sequence shown here is derived from an EMBL/GenBank/DDBJ whole genome shotgun (WGS) entry which is preliminary data.</text>
</comment>
<sequence length="452" mass="49812">MWSALVSRREVFELFLGSTKAVEGKLRETSQLRFGAGSETLLVWDCDPTQRFLLPSLMVVADDDVQSTLSAIAAAPQAPSPVTALTRILTREEATQQFDDDLLTIDERVFPALTALAFVEAVLHGGGRVGIRQLTPLICRRTLAFAWGRTLASRAGGEAFLELPARWLDVYSLLNSPSTHDTAQYAIDPIVSVLGLLTQIALGRRPETTTGALAYEILNGTQASQELAWEQLAAQLSRQIRIDALQSLTREERGSYLQEALRQMSSSGSYREQGDMAAACAFLATRLAPGSLEHLEILKGEGRPDLLAWYGLFAALQSPKEILSLYGGLGFRSSRDMLRVEDKLASPSADISYSELKILARGGLELLSSRIGHSSELQVELVPYVSTSFTFQLKNRARPKDAQQFFNMEASEPELSSRARLARIAVELSNLARELPDFSEESYSAKRSRRKL</sequence>
<accession>A0A096H1E3</accession>
<dbReference type="AlphaFoldDB" id="A0A096H1E3"/>
<proteinExistence type="predicted"/>
<gene>
    <name evidence="1" type="ORF">P353_06805</name>
</gene>
<name>A0A096H1E3_COMTE</name>
<reference evidence="1 2" key="1">
    <citation type="submission" date="2013-09" db="EMBL/GenBank/DDBJ databases">
        <title>High correlation between genotypes and phenotypes of environmental bacteria Comamonas testosteroni strains.</title>
        <authorList>
            <person name="Liu L."/>
            <person name="Zhu W."/>
            <person name="Xia X."/>
            <person name="Xu B."/>
            <person name="Luo M."/>
            <person name="Wang G."/>
        </authorList>
    </citation>
    <scope>NUCLEOTIDE SEQUENCE [LARGE SCALE GENOMIC DNA]</scope>
    <source>
        <strain evidence="1 2">JL40</strain>
    </source>
</reference>